<reference evidence="3" key="2">
    <citation type="journal article" date="2008" name="Nucleic Acids Res.">
        <title>The rice annotation project database (RAP-DB): 2008 update.</title>
        <authorList>
            <consortium name="The rice annotation project (RAP)"/>
        </authorList>
    </citation>
    <scope>GENOME REANNOTATION</scope>
    <source>
        <strain evidence="3">cv. Nipponbare</strain>
    </source>
</reference>
<evidence type="ECO:0000313" key="3">
    <source>
        <dbReference type="Proteomes" id="UP000000763"/>
    </source>
</evidence>
<protein>
    <submittedName>
        <fullName evidence="2">Uncharacterized protein</fullName>
    </submittedName>
</protein>
<name>Q6K9L9_ORYSJ</name>
<evidence type="ECO:0000256" key="1">
    <source>
        <dbReference type="SAM" id="MobiDB-lite"/>
    </source>
</evidence>
<gene>
    <name evidence="2" type="primary">OJ1249_F12.10</name>
</gene>
<dbReference type="Proteomes" id="UP000000763">
    <property type="component" value="Chromosome 2"/>
</dbReference>
<reference evidence="3" key="1">
    <citation type="journal article" date="2005" name="Nature">
        <title>The map-based sequence of the rice genome.</title>
        <authorList>
            <consortium name="International rice genome sequencing project (IRGSP)"/>
            <person name="Matsumoto T."/>
            <person name="Wu J."/>
            <person name="Kanamori H."/>
            <person name="Katayose Y."/>
            <person name="Fujisawa M."/>
            <person name="Namiki N."/>
            <person name="Mizuno H."/>
            <person name="Yamamoto K."/>
            <person name="Antonio B.A."/>
            <person name="Baba T."/>
            <person name="Sakata K."/>
            <person name="Nagamura Y."/>
            <person name="Aoki H."/>
            <person name="Arikawa K."/>
            <person name="Arita K."/>
            <person name="Bito T."/>
            <person name="Chiden Y."/>
            <person name="Fujitsuka N."/>
            <person name="Fukunaka R."/>
            <person name="Hamada M."/>
            <person name="Harada C."/>
            <person name="Hayashi A."/>
            <person name="Hijishita S."/>
            <person name="Honda M."/>
            <person name="Hosokawa S."/>
            <person name="Ichikawa Y."/>
            <person name="Idonuma A."/>
            <person name="Iijima M."/>
            <person name="Ikeda M."/>
            <person name="Ikeno M."/>
            <person name="Ito K."/>
            <person name="Ito S."/>
            <person name="Ito T."/>
            <person name="Ito Y."/>
            <person name="Ito Y."/>
            <person name="Iwabuchi A."/>
            <person name="Kamiya K."/>
            <person name="Karasawa W."/>
            <person name="Kurita K."/>
            <person name="Katagiri S."/>
            <person name="Kikuta A."/>
            <person name="Kobayashi H."/>
            <person name="Kobayashi N."/>
            <person name="Machita K."/>
            <person name="Maehara T."/>
            <person name="Masukawa M."/>
            <person name="Mizubayashi T."/>
            <person name="Mukai Y."/>
            <person name="Nagasaki H."/>
            <person name="Nagata Y."/>
            <person name="Naito S."/>
            <person name="Nakashima M."/>
            <person name="Nakama Y."/>
            <person name="Nakamichi Y."/>
            <person name="Nakamura M."/>
            <person name="Meguro A."/>
            <person name="Negishi M."/>
            <person name="Ohta I."/>
            <person name="Ohta T."/>
            <person name="Okamoto M."/>
            <person name="Ono N."/>
            <person name="Saji S."/>
            <person name="Sakaguchi M."/>
            <person name="Sakai K."/>
            <person name="Shibata M."/>
            <person name="Shimokawa T."/>
            <person name="Song J."/>
            <person name="Takazaki Y."/>
            <person name="Terasawa K."/>
            <person name="Tsugane M."/>
            <person name="Tsuji K."/>
            <person name="Ueda S."/>
            <person name="Waki K."/>
            <person name="Yamagata H."/>
            <person name="Yamamoto M."/>
            <person name="Yamamoto S."/>
            <person name="Yamane H."/>
            <person name="Yoshiki S."/>
            <person name="Yoshihara R."/>
            <person name="Yukawa K."/>
            <person name="Zhong H."/>
            <person name="Yano M."/>
            <person name="Yuan Q."/>
            <person name="Ouyang S."/>
            <person name="Liu J."/>
            <person name="Jones K.M."/>
            <person name="Gansberger K."/>
            <person name="Moffat K."/>
            <person name="Hill J."/>
            <person name="Bera J."/>
            <person name="Fadrosh D."/>
            <person name="Jin S."/>
            <person name="Johri S."/>
            <person name="Kim M."/>
            <person name="Overton L."/>
            <person name="Reardon M."/>
            <person name="Tsitrin T."/>
            <person name="Vuong H."/>
            <person name="Weaver B."/>
            <person name="Ciecko A."/>
            <person name="Tallon L."/>
            <person name="Jackson J."/>
            <person name="Pai G."/>
            <person name="Aken S.V."/>
            <person name="Utterback T."/>
            <person name="Reidmuller S."/>
            <person name="Feldblyum T."/>
            <person name="Hsiao J."/>
            <person name="Zismann V."/>
            <person name="Iobst S."/>
            <person name="de Vazeille A.R."/>
            <person name="Buell C.R."/>
            <person name="Ying K."/>
            <person name="Li Y."/>
            <person name="Lu T."/>
            <person name="Huang Y."/>
            <person name="Zhao Q."/>
            <person name="Feng Q."/>
            <person name="Zhang L."/>
            <person name="Zhu J."/>
            <person name="Weng Q."/>
            <person name="Mu J."/>
            <person name="Lu Y."/>
            <person name="Fan D."/>
            <person name="Liu Y."/>
            <person name="Guan J."/>
            <person name="Zhang Y."/>
            <person name="Yu S."/>
            <person name="Liu X."/>
            <person name="Zhang Y."/>
            <person name="Hong G."/>
            <person name="Han B."/>
            <person name="Choisne N."/>
            <person name="Demange N."/>
            <person name="Orjeda G."/>
            <person name="Samain S."/>
            <person name="Cattolico L."/>
            <person name="Pelletier E."/>
            <person name="Couloux A."/>
            <person name="Segurens B."/>
            <person name="Wincker P."/>
            <person name="D'Hont A."/>
            <person name="Scarpelli C."/>
            <person name="Weissenbach J."/>
            <person name="Salanoubat M."/>
            <person name="Quetier F."/>
            <person name="Yu Y."/>
            <person name="Kim H.R."/>
            <person name="Rambo T."/>
            <person name="Currie J."/>
            <person name="Collura K."/>
            <person name="Luo M."/>
            <person name="Yang T."/>
            <person name="Ammiraju J.S.S."/>
            <person name="Engler F."/>
            <person name="Soderlund C."/>
            <person name="Wing R.A."/>
            <person name="Palmer L.E."/>
            <person name="de la Bastide M."/>
            <person name="Spiegel L."/>
            <person name="Nascimento L."/>
            <person name="Zutavern T."/>
            <person name="O'Shaughnessy A."/>
            <person name="Dike S."/>
            <person name="Dedhia N."/>
            <person name="Preston R."/>
            <person name="Balija V."/>
            <person name="McCombie W.R."/>
            <person name="Chow T."/>
            <person name="Chen H."/>
            <person name="Chung M."/>
            <person name="Chen C."/>
            <person name="Shaw J."/>
            <person name="Wu H."/>
            <person name="Hsiao K."/>
            <person name="Chao Y."/>
            <person name="Chu M."/>
            <person name="Cheng C."/>
            <person name="Hour A."/>
            <person name="Lee P."/>
            <person name="Lin S."/>
            <person name="Lin Y."/>
            <person name="Liou J."/>
            <person name="Liu S."/>
            <person name="Hsing Y."/>
            <person name="Raghuvanshi S."/>
            <person name="Mohanty A."/>
            <person name="Bharti A.K."/>
            <person name="Gaur A."/>
            <person name="Gupta V."/>
            <person name="Kumar D."/>
            <person name="Ravi V."/>
            <person name="Vij S."/>
            <person name="Kapur A."/>
            <person name="Khurana P."/>
            <person name="Khurana P."/>
            <person name="Khurana J.P."/>
            <person name="Tyagi A.K."/>
            <person name="Gaikwad K."/>
            <person name="Singh A."/>
            <person name="Dalal V."/>
            <person name="Srivastava S."/>
            <person name="Dixit A."/>
            <person name="Pal A.K."/>
            <person name="Ghazi I.A."/>
            <person name="Yadav M."/>
            <person name="Pandit A."/>
            <person name="Bhargava A."/>
            <person name="Sureshbabu K."/>
            <person name="Batra K."/>
            <person name="Sharma T.R."/>
            <person name="Mohapatra T."/>
            <person name="Singh N.K."/>
            <person name="Messing J."/>
            <person name="Nelson A.B."/>
            <person name="Fuks G."/>
            <person name="Kavchok S."/>
            <person name="Keizer G."/>
            <person name="Linton E."/>
            <person name="Llaca V."/>
            <person name="Song R."/>
            <person name="Tanyolac B."/>
            <person name="Young S."/>
            <person name="Ho-Il K."/>
            <person name="Hahn J.H."/>
            <person name="Sangsakoo G."/>
            <person name="Vanavichit A."/>
            <person name="de Mattos Luiz.A.T."/>
            <person name="Zimmer P.D."/>
            <person name="Malone G."/>
            <person name="Dellagostin O."/>
            <person name="de Oliveira A.C."/>
            <person name="Bevan M."/>
            <person name="Bancroft I."/>
            <person name="Minx P."/>
            <person name="Cordum H."/>
            <person name="Wilson R."/>
            <person name="Cheng Z."/>
            <person name="Jin W."/>
            <person name="Jiang J."/>
            <person name="Leong S.A."/>
            <person name="Iwama H."/>
            <person name="Gojobori T."/>
            <person name="Itoh T."/>
            <person name="Niimura Y."/>
            <person name="Fujii Y."/>
            <person name="Habara T."/>
            <person name="Sakai H."/>
            <person name="Sato Y."/>
            <person name="Wilson G."/>
            <person name="Kumar K."/>
            <person name="McCouch S."/>
            <person name="Juretic N."/>
            <person name="Hoen D."/>
            <person name="Wright S."/>
            <person name="Bruskiewich R."/>
            <person name="Bureau T."/>
            <person name="Miyao A."/>
            <person name="Hirochika H."/>
            <person name="Nishikawa T."/>
            <person name="Kadowaki K."/>
            <person name="Sugiura M."/>
            <person name="Burr B."/>
            <person name="Sasaki T."/>
        </authorList>
    </citation>
    <scope>NUCLEOTIDE SEQUENCE [LARGE SCALE GENOMIC DNA]</scope>
    <source>
        <strain evidence="3">cv. Nipponbare</strain>
    </source>
</reference>
<dbReference type="AlphaFoldDB" id="Q6K9L9"/>
<evidence type="ECO:0000313" key="2">
    <source>
        <dbReference type="EMBL" id="BAD19178.1"/>
    </source>
</evidence>
<sequence>MQPHVGCQVPPARSRHDGGSGGGGVDGVYRASPPPCGPPPGGGLPAVLPFFIFTPATWICCDTVSGGRLPFPGRYAAPTPGTGRRRC</sequence>
<proteinExistence type="predicted"/>
<dbReference type="EMBL" id="AP004054">
    <property type="protein sequence ID" value="BAD19178.1"/>
    <property type="molecule type" value="Genomic_DNA"/>
</dbReference>
<feature type="region of interest" description="Disordered" evidence="1">
    <location>
        <begin position="1"/>
        <end position="38"/>
    </location>
</feature>
<accession>Q6K9L9</accession>
<organism evidence="2 3">
    <name type="scientific">Oryza sativa subsp. japonica</name>
    <name type="common">Rice</name>
    <dbReference type="NCBI Taxonomy" id="39947"/>
    <lineage>
        <taxon>Eukaryota</taxon>
        <taxon>Viridiplantae</taxon>
        <taxon>Streptophyta</taxon>
        <taxon>Embryophyta</taxon>
        <taxon>Tracheophyta</taxon>
        <taxon>Spermatophyta</taxon>
        <taxon>Magnoliopsida</taxon>
        <taxon>Liliopsida</taxon>
        <taxon>Poales</taxon>
        <taxon>Poaceae</taxon>
        <taxon>BOP clade</taxon>
        <taxon>Oryzoideae</taxon>
        <taxon>Oryzeae</taxon>
        <taxon>Oryzinae</taxon>
        <taxon>Oryza</taxon>
        <taxon>Oryza sativa</taxon>
    </lineage>
</organism>